<sequence length="172" mass="18759">MTQTLKEVLDDGDLQDRDHIGTVIIPCSHTRRSGILGIPSAASPKPQTLPQPGTDEFDNAPITSTDIPDENDEITPAEYHEWPFQGTAKYITVGNKTVFNLEFSIPCGLGDASLAMNEVDLESTTSVPGHLVAYQREARSKVSSLGLESPGNKWAPEEDYILKVPKISIKLI</sequence>
<gene>
    <name evidence="2" type="ORF">B0T10DRAFT_465030</name>
</gene>
<dbReference type="OrthoDB" id="5100178at2759"/>
<name>A0A9P8VT88_9HYPO</name>
<evidence type="ECO:0000256" key="1">
    <source>
        <dbReference type="SAM" id="MobiDB-lite"/>
    </source>
</evidence>
<dbReference type="AlphaFoldDB" id="A0A9P8VT88"/>
<reference evidence="2 3" key="1">
    <citation type="journal article" date="2021" name="Nat. Commun.">
        <title>Genetic determinants of endophytism in the Arabidopsis root mycobiome.</title>
        <authorList>
            <person name="Mesny F."/>
            <person name="Miyauchi S."/>
            <person name="Thiergart T."/>
            <person name="Pickel B."/>
            <person name="Atanasova L."/>
            <person name="Karlsson M."/>
            <person name="Huettel B."/>
            <person name="Barry K.W."/>
            <person name="Haridas S."/>
            <person name="Chen C."/>
            <person name="Bauer D."/>
            <person name="Andreopoulos W."/>
            <person name="Pangilinan J."/>
            <person name="LaButti K."/>
            <person name="Riley R."/>
            <person name="Lipzen A."/>
            <person name="Clum A."/>
            <person name="Drula E."/>
            <person name="Henrissat B."/>
            <person name="Kohler A."/>
            <person name="Grigoriev I.V."/>
            <person name="Martin F.M."/>
            <person name="Hacquard S."/>
        </authorList>
    </citation>
    <scope>NUCLEOTIDE SEQUENCE [LARGE SCALE GENOMIC DNA]</scope>
    <source>
        <strain evidence="2 3">MPI-CAGE-CH-0241</strain>
    </source>
</reference>
<comment type="caution">
    <text evidence="2">The sequence shown here is derived from an EMBL/GenBank/DDBJ whole genome shotgun (WGS) entry which is preliminary data.</text>
</comment>
<feature type="region of interest" description="Disordered" evidence="1">
    <location>
        <begin position="38"/>
        <end position="69"/>
    </location>
</feature>
<protein>
    <submittedName>
        <fullName evidence="2">Uncharacterized protein</fullName>
    </submittedName>
</protein>
<proteinExistence type="predicted"/>
<accession>A0A9P8VT88</accession>
<dbReference type="EMBL" id="JAGPYM010000033">
    <property type="protein sequence ID" value="KAH6876697.1"/>
    <property type="molecule type" value="Genomic_DNA"/>
</dbReference>
<dbReference type="Proteomes" id="UP000777438">
    <property type="component" value="Unassembled WGS sequence"/>
</dbReference>
<keyword evidence="3" id="KW-1185">Reference proteome</keyword>
<organism evidence="2 3">
    <name type="scientific">Thelonectria olida</name>
    <dbReference type="NCBI Taxonomy" id="1576542"/>
    <lineage>
        <taxon>Eukaryota</taxon>
        <taxon>Fungi</taxon>
        <taxon>Dikarya</taxon>
        <taxon>Ascomycota</taxon>
        <taxon>Pezizomycotina</taxon>
        <taxon>Sordariomycetes</taxon>
        <taxon>Hypocreomycetidae</taxon>
        <taxon>Hypocreales</taxon>
        <taxon>Nectriaceae</taxon>
        <taxon>Thelonectria</taxon>
    </lineage>
</organism>
<evidence type="ECO:0000313" key="2">
    <source>
        <dbReference type="EMBL" id="KAH6876697.1"/>
    </source>
</evidence>
<evidence type="ECO:0000313" key="3">
    <source>
        <dbReference type="Proteomes" id="UP000777438"/>
    </source>
</evidence>